<dbReference type="InterPro" id="IPR001478">
    <property type="entry name" value="PDZ"/>
</dbReference>
<evidence type="ECO:0000256" key="3">
    <source>
        <dbReference type="ARBA" id="ARBA00022737"/>
    </source>
</evidence>
<feature type="region of interest" description="Disordered" evidence="4">
    <location>
        <begin position="180"/>
        <end position="206"/>
    </location>
</feature>
<dbReference type="AlphaFoldDB" id="A0A0B6Y5Z7"/>
<keyword evidence="3" id="KW-0677">Repeat</keyword>
<feature type="compositionally biased region" description="Low complexity" evidence="4">
    <location>
        <begin position="180"/>
        <end position="196"/>
    </location>
</feature>
<dbReference type="InterPro" id="IPR043545">
    <property type="entry name" value="GRIP1/2"/>
</dbReference>
<dbReference type="PANTHER" id="PTHR46227">
    <property type="entry name" value="GLUTAMATE RECEPTOR-INTERACTING PROTEIN GRIP"/>
    <property type="match status" value="1"/>
</dbReference>
<dbReference type="GO" id="GO:0098887">
    <property type="term" value="P:neurotransmitter receptor transport, endosome to postsynaptic membrane"/>
    <property type="evidence" value="ECO:0007669"/>
    <property type="project" value="TreeGrafter"/>
</dbReference>
<keyword evidence="2" id="KW-0963">Cytoplasm</keyword>
<comment type="subcellular location">
    <subcellularLocation>
        <location evidence="1">Cytoplasm</location>
    </subcellularLocation>
</comment>
<evidence type="ECO:0000313" key="6">
    <source>
        <dbReference type="EMBL" id="CEK51752.1"/>
    </source>
</evidence>
<feature type="region of interest" description="Disordered" evidence="4">
    <location>
        <begin position="307"/>
        <end position="337"/>
    </location>
</feature>
<dbReference type="EMBL" id="HACG01004887">
    <property type="protein sequence ID" value="CEK51752.1"/>
    <property type="molecule type" value="Transcribed_RNA"/>
</dbReference>
<proteinExistence type="predicted"/>
<evidence type="ECO:0000256" key="2">
    <source>
        <dbReference type="ARBA" id="ARBA00022490"/>
    </source>
</evidence>
<dbReference type="InterPro" id="IPR036034">
    <property type="entry name" value="PDZ_sf"/>
</dbReference>
<gene>
    <name evidence="6" type="primary">ORF14290</name>
</gene>
<dbReference type="GO" id="GO:0005737">
    <property type="term" value="C:cytoplasm"/>
    <property type="evidence" value="ECO:0007669"/>
    <property type="project" value="UniProtKB-SubCell"/>
</dbReference>
<dbReference type="Gene3D" id="2.30.42.10">
    <property type="match status" value="1"/>
</dbReference>
<evidence type="ECO:0000256" key="1">
    <source>
        <dbReference type="ARBA" id="ARBA00004496"/>
    </source>
</evidence>
<feature type="region of interest" description="Disordered" evidence="4">
    <location>
        <begin position="1"/>
        <end position="59"/>
    </location>
</feature>
<sequence>MALAVPHTAATQQKMLLSSSGFGVKGQNSQYWDEDSENSGSSSRELENDNDSDETNNAQMSDWVKTLEEFDMGSGSEMLRQIGLSLRQRSVMSLDRKTHPESIAAAIQARSKSTCRVEDLGSKTIDGMKNSTVSDNKFNGLITSSVETTNVPKVSNQEENKTKSCGALYSKLAASSAAASGNAKTSPSQSSKSKSQNCNRSKHDQIQTVFTPHPVQLQRVVLEKSWPAEDFGFSISDGLYDRGVYVSAVKNGSLAEKAGLRSLDRILQVDKIKTREFDCRLTVPLIGGAGKQLSLIVCRNPLLPRSSNTMQTNEKHLSGRGKSVKTKGPSDRISGLS</sequence>
<dbReference type="SUPFAM" id="SSF50156">
    <property type="entry name" value="PDZ domain-like"/>
    <property type="match status" value="1"/>
</dbReference>
<reference evidence="6" key="1">
    <citation type="submission" date="2014-12" db="EMBL/GenBank/DDBJ databases">
        <title>Insight into the proteome of Arion vulgaris.</title>
        <authorList>
            <person name="Aradska J."/>
            <person name="Bulat T."/>
            <person name="Smidak R."/>
            <person name="Sarate P."/>
            <person name="Gangsoo J."/>
            <person name="Sialana F."/>
            <person name="Bilban M."/>
            <person name="Lubec G."/>
        </authorList>
    </citation>
    <scope>NUCLEOTIDE SEQUENCE</scope>
    <source>
        <tissue evidence="6">Skin</tissue>
    </source>
</reference>
<name>A0A0B6Y5Z7_9EUPU</name>
<evidence type="ECO:0000256" key="4">
    <source>
        <dbReference type="SAM" id="MobiDB-lite"/>
    </source>
</evidence>
<dbReference type="SMART" id="SM00228">
    <property type="entry name" value="PDZ"/>
    <property type="match status" value="1"/>
</dbReference>
<protein>
    <recommendedName>
        <fullName evidence="5">PDZ domain-containing protein</fullName>
    </recommendedName>
</protein>
<accession>A0A0B6Y5Z7</accession>
<organism evidence="6">
    <name type="scientific">Arion vulgaris</name>
    <dbReference type="NCBI Taxonomy" id="1028688"/>
    <lineage>
        <taxon>Eukaryota</taxon>
        <taxon>Metazoa</taxon>
        <taxon>Spiralia</taxon>
        <taxon>Lophotrochozoa</taxon>
        <taxon>Mollusca</taxon>
        <taxon>Gastropoda</taxon>
        <taxon>Heterobranchia</taxon>
        <taxon>Euthyneura</taxon>
        <taxon>Panpulmonata</taxon>
        <taxon>Eupulmonata</taxon>
        <taxon>Stylommatophora</taxon>
        <taxon>Helicina</taxon>
        <taxon>Arionoidea</taxon>
        <taxon>Arionidae</taxon>
        <taxon>Arion</taxon>
    </lineage>
</organism>
<feature type="compositionally biased region" description="Polar residues" evidence="4">
    <location>
        <begin position="9"/>
        <end position="31"/>
    </location>
</feature>
<feature type="domain" description="PDZ" evidence="5">
    <location>
        <begin position="219"/>
        <end position="301"/>
    </location>
</feature>
<dbReference type="PANTHER" id="PTHR46227:SF2">
    <property type="entry name" value="FI03335P"/>
    <property type="match status" value="1"/>
</dbReference>
<dbReference type="Pfam" id="PF00595">
    <property type="entry name" value="PDZ"/>
    <property type="match status" value="1"/>
</dbReference>
<dbReference type="PROSITE" id="PS50106">
    <property type="entry name" value="PDZ"/>
    <property type="match status" value="1"/>
</dbReference>
<evidence type="ECO:0000259" key="5">
    <source>
        <dbReference type="PROSITE" id="PS50106"/>
    </source>
</evidence>